<dbReference type="PANTHER" id="PTHR42901:SF1">
    <property type="entry name" value="ALCOHOL DEHYDROGENASE"/>
    <property type="match status" value="1"/>
</dbReference>
<sequence>MPKCKNLDNKYAVVTGASKGLGYEYCKELLRLGYNLIGIARNTESLEILKKEYSNRDIQRWDYDLSVFENNKKIVDKCIGYEIDIFINNAGYGVWGFFSESDIDREMNMIDLNIKSLHYLTKKMIQRFSEKNFGRVINVGSMASFTPAPVFASYYASKAYVFSLGVAVNTELKKMKSKVRVITVCPGPLKTDFWNRSSNQKNAKYKSSIKVMKTSVYAKKSLKIAIKTKNKNYVVTGLSNKFIKKITKWVPMSWTLNSVYNYQRKRK</sequence>
<evidence type="ECO:0000256" key="2">
    <source>
        <dbReference type="ARBA" id="ARBA00023002"/>
    </source>
</evidence>
<dbReference type="Proteomes" id="UP000067476">
    <property type="component" value="Chromosome"/>
</dbReference>
<dbReference type="RefSeq" id="WP_075058179.1">
    <property type="nucleotide sequence ID" value="NZ_CP012357.1"/>
</dbReference>
<evidence type="ECO:0000313" key="5">
    <source>
        <dbReference type="Proteomes" id="UP000067476"/>
    </source>
</evidence>
<dbReference type="STRING" id="216942.SLITO_v1c04330"/>
<dbReference type="GO" id="GO:0016491">
    <property type="term" value="F:oxidoreductase activity"/>
    <property type="evidence" value="ECO:0007669"/>
    <property type="project" value="UniProtKB-KW"/>
</dbReference>
<evidence type="ECO:0000256" key="1">
    <source>
        <dbReference type="ARBA" id="ARBA00006484"/>
    </source>
</evidence>
<dbReference type="PANTHER" id="PTHR42901">
    <property type="entry name" value="ALCOHOL DEHYDROGENASE"/>
    <property type="match status" value="1"/>
</dbReference>
<gene>
    <name evidence="4" type="ORF">SLITO_v1c04330</name>
</gene>
<accession>A0A0K1W1M7</accession>
<organism evidence="4 5">
    <name type="scientific">Spiroplasma litorale</name>
    <dbReference type="NCBI Taxonomy" id="216942"/>
    <lineage>
        <taxon>Bacteria</taxon>
        <taxon>Bacillati</taxon>
        <taxon>Mycoplasmatota</taxon>
        <taxon>Mollicutes</taxon>
        <taxon>Entomoplasmatales</taxon>
        <taxon>Spiroplasmataceae</taxon>
        <taxon>Spiroplasma</taxon>
    </lineage>
</organism>
<evidence type="ECO:0000256" key="3">
    <source>
        <dbReference type="RuleBase" id="RU000363"/>
    </source>
</evidence>
<comment type="similarity">
    <text evidence="1 3">Belongs to the short-chain dehydrogenases/reductases (SDR) family.</text>
</comment>
<dbReference type="PATRIC" id="fig|216942.3.peg.436"/>
<name>A0A0K1W1M7_9MOLU</name>
<dbReference type="InterPro" id="IPR002347">
    <property type="entry name" value="SDR_fam"/>
</dbReference>
<dbReference type="SUPFAM" id="SSF51735">
    <property type="entry name" value="NAD(P)-binding Rossmann-fold domains"/>
    <property type="match status" value="1"/>
</dbReference>
<evidence type="ECO:0000313" key="4">
    <source>
        <dbReference type="EMBL" id="AKX34086.1"/>
    </source>
</evidence>
<keyword evidence="2" id="KW-0560">Oxidoreductase</keyword>
<dbReference type="AlphaFoldDB" id="A0A0K1W1M7"/>
<protein>
    <submittedName>
        <fullName evidence="4">Short-chain dehydrogenase/reductase SDR</fullName>
    </submittedName>
</protein>
<dbReference type="CDD" id="cd05233">
    <property type="entry name" value="SDR_c"/>
    <property type="match status" value="1"/>
</dbReference>
<reference evidence="4 5" key="1">
    <citation type="journal article" date="2015" name="Genome Announc.">
        <title>Complete Genome Sequence of Spiroplasma litorale TN-1T (DSM 21781), a Bacterium Isolated from a Green-Eyed Horsefly (Tabanus nigrovittatus).</title>
        <authorList>
            <person name="Lo W.S."/>
            <person name="Lai Y.C."/>
            <person name="Lien Y.W."/>
            <person name="Wang T.H."/>
            <person name="Kuo C.H."/>
        </authorList>
    </citation>
    <scope>NUCLEOTIDE SEQUENCE [LARGE SCALE GENOMIC DNA]</scope>
    <source>
        <strain evidence="4 5">TN-1</strain>
    </source>
</reference>
<keyword evidence="5" id="KW-1185">Reference proteome</keyword>
<dbReference type="PRINTS" id="PR00080">
    <property type="entry name" value="SDRFAMILY"/>
</dbReference>
<dbReference type="KEGG" id="sll:SLITO_v1c04330"/>
<dbReference type="Pfam" id="PF00106">
    <property type="entry name" value="adh_short"/>
    <property type="match status" value="1"/>
</dbReference>
<proteinExistence type="inferred from homology"/>
<dbReference type="Gene3D" id="3.40.50.720">
    <property type="entry name" value="NAD(P)-binding Rossmann-like Domain"/>
    <property type="match status" value="1"/>
</dbReference>
<dbReference type="PIRSF" id="PIRSF000126">
    <property type="entry name" value="11-beta-HSD1"/>
    <property type="match status" value="1"/>
</dbReference>
<dbReference type="PRINTS" id="PR00081">
    <property type="entry name" value="GDHRDH"/>
</dbReference>
<dbReference type="OrthoDB" id="9808814at2"/>
<dbReference type="EMBL" id="CP012357">
    <property type="protein sequence ID" value="AKX34086.1"/>
    <property type="molecule type" value="Genomic_DNA"/>
</dbReference>
<dbReference type="InterPro" id="IPR036291">
    <property type="entry name" value="NAD(P)-bd_dom_sf"/>
</dbReference>